<evidence type="ECO:0000313" key="3">
    <source>
        <dbReference type="EMBL" id="KRK33426.1"/>
    </source>
</evidence>
<comment type="caution">
    <text evidence="3">The sequence shown here is derived from an EMBL/GenBank/DDBJ whole genome shotgun (WGS) entry which is preliminary data.</text>
</comment>
<dbReference type="InterPro" id="IPR011761">
    <property type="entry name" value="ATP-grasp"/>
</dbReference>
<name>A0A0R1GPW5_9LACO</name>
<feature type="domain" description="ATP-grasp" evidence="2">
    <location>
        <begin position="111"/>
        <end position="287"/>
    </location>
</feature>
<reference evidence="3 4" key="1">
    <citation type="journal article" date="2015" name="Genome Announc.">
        <title>Expanding the biotechnology potential of lactobacilli through comparative genomics of 213 strains and associated genera.</title>
        <authorList>
            <person name="Sun Z."/>
            <person name="Harris H.M."/>
            <person name="McCann A."/>
            <person name="Guo C."/>
            <person name="Argimon S."/>
            <person name="Zhang W."/>
            <person name="Yang X."/>
            <person name="Jeffery I.B."/>
            <person name="Cooney J.C."/>
            <person name="Kagawa T.F."/>
            <person name="Liu W."/>
            <person name="Song Y."/>
            <person name="Salvetti E."/>
            <person name="Wrobel A."/>
            <person name="Rasinkangas P."/>
            <person name="Parkhill J."/>
            <person name="Rea M.C."/>
            <person name="O'Sullivan O."/>
            <person name="Ritari J."/>
            <person name="Douillard F.P."/>
            <person name="Paul Ross R."/>
            <person name="Yang R."/>
            <person name="Briner A.E."/>
            <person name="Felis G.E."/>
            <person name="de Vos W.M."/>
            <person name="Barrangou R."/>
            <person name="Klaenhammer T.R."/>
            <person name="Caufield P.W."/>
            <person name="Cui Y."/>
            <person name="Zhang H."/>
            <person name="O'Toole P.W."/>
        </authorList>
    </citation>
    <scope>NUCLEOTIDE SEQUENCE [LARGE SCALE GENOMIC DNA]</scope>
    <source>
        <strain evidence="3 4">DSM 20003</strain>
    </source>
</reference>
<dbReference type="PROSITE" id="PS50975">
    <property type="entry name" value="ATP_GRASP"/>
    <property type="match status" value="1"/>
</dbReference>
<dbReference type="RefSeq" id="WP_057905362.1">
    <property type="nucleotide sequence ID" value="NZ_AZDA01000116.1"/>
</dbReference>
<dbReference type="PATRIC" id="fig|1423726.3.peg.1234"/>
<protein>
    <recommendedName>
        <fullName evidence="2">ATP-grasp domain-containing protein</fullName>
    </recommendedName>
</protein>
<keyword evidence="1" id="KW-0547">Nucleotide-binding</keyword>
<keyword evidence="4" id="KW-1185">Reference proteome</keyword>
<dbReference type="GO" id="GO:0005524">
    <property type="term" value="F:ATP binding"/>
    <property type="evidence" value="ECO:0007669"/>
    <property type="project" value="UniProtKB-UniRule"/>
</dbReference>
<dbReference type="Proteomes" id="UP000051461">
    <property type="component" value="Unassembled WGS sequence"/>
</dbReference>
<sequence>MKNVNVLVYPADTEIALEINNALKYNKAVHLSGASPTSQHGRLVYQPFISYVAGPAENTDFLTTFNQLLRQHQIDFIFPGSDDLALYFCEHASELAAEVIGSDLTTTRIARSKRATYDFLAAEPFLPRYYADATTVKQFPVFVKPVIGAGSFGAEVIPDAAALTAKLADGQDYLISEYLPGKEYTIDCFTDRHGVLRFSGCRERCRTRNGITVSTHSQPLPAAVAQIAQRLNQLLHFRGVWFFQVKQNQAGDYRLMEIATRVAGTMCLYRNQGINLPLLSLHDRLGEPITIQQNQFALTVDRALSNKFQLQLDYQTVLVDFDDTITRGQQVNPLMMYLLYQFQNEGKAIILVTRHANDITQTLAQLHIDPNLFQQIHHLTANETKGPLVRQYPDPIFIDDSFGERQNVLAVAGCPVFDTSALEALMHWT</sequence>
<evidence type="ECO:0000256" key="1">
    <source>
        <dbReference type="PROSITE-ProRule" id="PRU00409"/>
    </source>
</evidence>
<evidence type="ECO:0000259" key="2">
    <source>
        <dbReference type="PROSITE" id="PS50975"/>
    </source>
</evidence>
<dbReference type="Gene3D" id="3.40.50.20">
    <property type="match status" value="1"/>
</dbReference>
<dbReference type="STRING" id="1423726.FC07_GL001187"/>
<dbReference type="Pfam" id="PF15632">
    <property type="entry name" value="ATPgrasp_Ter"/>
    <property type="match status" value="1"/>
</dbReference>
<dbReference type="Gene3D" id="3.30.470.20">
    <property type="entry name" value="ATP-grasp fold, B domain"/>
    <property type="match status" value="1"/>
</dbReference>
<keyword evidence="1" id="KW-0067">ATP-binding</keyword>
<dbReference type="GO" id="GO:0046872">
    <property type="term" value="F:metal ion binding"/>
    <property type="evidence" value="ECO:0007669"/>
    <property type="project" value="InterPro"/>
</dbReference>
<dbReference type="AlphaFoldDB" id="A0A0R1GPW5"/>
<accession>A0A0R1GPW5</accession>
<proteinExistence type="predicted"/>
<gene>
    <name evidence="3" type="ORF">FC07_GL001187</name>
</gene>
<dbReference type="EMBL" id="AZDA01000116">
    <property type="protein sequence ID" value="KRK33426.1"/>
    <property type="molecule type" value="Genomic_DNA"/>
</dbReference>
<evidence type="ECO:0000313" key="4">
    <source>
        <dbReference type="Proteomes" id="UP000051461"/>
    </source>
</evidence>
<organism evidence="3 4">
    <name type="scientific">Loigolactobacillus bifermentans DSM 20003</name>
    <dbReference type="NCBI Taxonomy" id="1423726"/>
    <lineage>
        <taxon>Bacteria</taxon>
        <taxon>Bacillati</taxon>
        <taxon>Bacillota</taxon>
        <taxon>Bacilli</taxon>
        <taxon>Lactobacillales</taxon>
        <taxon>Lactobacillaceae</taxon>
        <taxon>Loigolactobacillus</taxon>
    </lineage>
</organism>
<dbReference type="SUPFAM" id="SSF56059">
    <property type="entry name" value="Glutathione synthetase ATP-binding domain-like"/>
    <property type="match status" value="1"/>
</dbReference>